<dbReference type="FunFam" id="3.20.20.100:FF:000015">
    <property type="entry name" value="Oxidoreductase, aldo/keto reductase family"/>
    <property type="match status" value="1"/>
</dbReference>
<evidence type="ECO:0000256" key="3">
    <source>
        <dbReference type="ARBA" id="ARBA00023002"/>
    </source>
</evidence>
<dbReference type="PANTHER" id="PTHR43827">
    <property type="entry name" value="2,5-DIKETO-D-GLUCONIC ACID REDUCTASE"/>
    <property type="match status" value="1"/>
</dbReference>
<dbReference type="PROSITE" id="PS00798">
    <property type="entry name" value="ALDOKETO_REDUCTASE_1"/>
    <property type="match status" value="1"/>
</dbReference>
<evidence type="ECO:0000259" key="7">
    <source>
        <dbReference type="Pfam" id="PF00248"/>
    </source>
</evidence>
<evidence type="ECO:0000313" key="8">
    <source>
        <dbReference type="EMBL" id="PWI26075.1"/>
    </source>
</evidence>
<evidence type="ECO:0000256" key="2">
    <source>
        <dbReference type="ARBA" id="ARBA00022857"/>
    </source>
</evidence>
<dbReference type="InterPro" id="IPR023210">
    <property type="entry name" value="NADP_OxRdtase_dom"/>
</dbReference>
<comment type="similarity">
    <text evidence="1">Belongs to the aldo/keto reductase family.</text>
</comment>
<accession>A0A2U3ANH6</accession>
<dbReference type="GO" id="GO:0016616">
    <property type="term" value="F:oxidoreductase activity, acting on the CH-OH group of donors, NAD or NADP as acceptor"/>
    <property type="evidence" value="ECO:0007669"/>
    <property type="project" value="UniProtKB-ARBA"/>
</dbReference>
<gene>
    <name evidence="8" type="ORF">DEX24_05970</name>
</gene>
<dbReference type="OrthoDB" id="9804790at2"/>
<dbReference type="InterPro" id="IPR018170">
    <property type="entry name" value="Aldo/ket_reductase_CS"/>
</dbReference>
<protein>
    <submittedName>
        <fullName evidence="8">Aldo/keto reductase</fullName>
    </submittedName>
</protein>
<dbReference type="Pfam" id="PF00248">
    <property type="entry name" value="Aldo_ket_red"/>
    <property type="match status" value="1"/>
</dbReference>
<evidence type="ECO:0000256" key="5">
    <source>
        <dbReference type="PIRSR" id="PIRSR000097-2"/>
    </source>
</evidence>
<evidence type="ECO:0000256" key="4">
    <source>
        <dbReference type="PIRSR" id="PIRSR000097-1"/>
    </source>
</evidence>
<dbReference type="AlphaFoldDB" id="A0A2U3ANH6"/>
<reference evidence="8 9" key="1">
    <citation type="submission" date="2018-05" db="EMBL/GenBank/DDBJ databases">
        <title>Kurthia sibirica genome sequence.</title>
        <authorList>
            <person name="Maclea K.S."/>
            <person name="Goen A.E."/>
        </authorList>
    </citation>
    <scope>NUCLEOTIDE SEQUENCE [LARGE SCALE GENOMIC DNA]</scope>
    <source>
        <strain evidence="8 9">ATCC 49154</strain>
    </source>
</reference>
<evidence type="ECO:0000256" key="1">
    <source>
        <dbReference type="ARBA" id="ARBA00007905"/>
    </source>
</evidence>
<feature type="binding site" evidence="5">
    <location>
        <position position="112"/>
    </location>
    <ligand>
        <name>substrate</name>
    </ligand>
</feature>
<dbReference type="SUPFAM" id="SSF51430">
    <property type="entry name" value="NAD(P)-linked oxidoreductase"/>
    <property type="match status" value="1"/>
</dbReference>
<dbReference type="EMBL" id="QFVR01000005">
    <property type="protein sequence ID" value="PWI26075.1"/>
    <property type="molecule type" value="Genomic_DNA"/>
</dbReference>
<sequence length="279" mass="31640">MSKSFTLNNGIEIPSIGYGTFRSQEGQDLAANTKLAIKEGYRSIDTAFIYKNETSVGQGIREAIEEGIVTREELFITTKVWNDGLSFDETLQAYDDSLKRLGLDYVDLYLIHWPGQDDHYIEVWKALEKIYAEGRVKAIGVCNFHVRHLENLLSQTTVIPAINQIELSPKLTQVTVRKYCENHSIRVEAWSPLMNGELLDNDVLTSIAKQYNKTAAQIILRWDIQSGIVTIPKSMTPSRIAENLNIFDFELSAEHMATIDALNEDFHYGSNPEVFNFGK</sequence>
<dbReference type="Gene3D" id="3.20.20.100">
    <property type="entry name" value="NADP-dependent oxidoreductase domain"/>
    <property type="match status" value="1"/>
</dbReference>
<evidence type="ECO:0000313" key="9">
    <source>
        <dbReference type="Proteomes" id="UP000245938"/>
    </source>
</evidence>
<dbReference type="PRINTS" id="PR00069">
    <property type="entry name" value="ALDKETRDTASE"/>
</dbReference>
<dbReference type="PROSITE" id="PS00063">
    <property type="entry name" value="ALDOKETO_REDUCTASE_3"/>
    <property type="match status" value="1"/>
</dbReference>
<feature type="site" description="Lowers pKa of active site Tyr" evidence="6">
    <location>
        <position position="79"/>
    </location>
</feature>
<dbReference type="InterPro" id="IPR036812">
    <property type="entry name" value="NAD(P)_OxRdtase_dom_sf"/>
</dbReference>
<dbReference type="InterPro" id="IPR020471">
    <property type="entry name" value="AKR"/>
</dbReference>
<organism evidence="8 9">
    <name type="scientific">Kurthia sibirica</name>
    <dbReference type="NCBI Taxonomy" id="202750"/>
    <lineage>
        <taxon>Bacteria</taxon>
        <taxon>Bacillati</taxon>
        <taxon>Bacillota</taxon>
        <taxon>Bacilli</taxon>
        <taxon>Bacillales</taxon>
        <taxon>Caryophanaceae</taxon>
        <taxon>Kurthia</taxon>
    </lineage>
</organism>
<name>A0A2U3ANH6_9BACL</name>
<keyword evidence="9" id="KW-1185">Reference proteome</keyword>
<keyword evidence="3" id="KW-0560">Oxidoreductase</keyword>
<keyword evidence="2" id="KW-0521">NADP</keyword>
<dbReference type="PIRSF" id="PIRSF000097">
    <property type="entry name" value="AKR"/>
    <property type="match status" value="1"/>
</dbReference>
<comment type="caution">
    <text evidence="8">The sequence shown here is derived from an EMBL/GenBank/DDBJ whole genome shotgun (WGS) entry which is preliminary data.</text>
</comment>
<feature type="active site" description="Proton donor" evidence="4">
    <location>
        <position position="50"/>
    </location>
</feature>
<dbReference type="PANTHER" id="PTHR43827:SF3">
    <property type="entry name" value="NADP-DEPENDENT OXIDOREDUCTASE DOMAIN-CONTAINING PROTEIN"/>
    <property type="match status" value="1"/>
</dbReference>
<dbReference type="PROSITE" id="PS00062">
    <property type="entry name" value="ALDOKETO_REDUCTASE_2"/>
    <property type="match status" value="1"/>
</dbReference>
<dbReference type="RefSeq" id="WP_109305495.1">
    <property type="nucleotide sequence ID" value="NZ_BJUF01000038.1"/>
</dbReference>
<evidence type="ECO:0000256" key="6">
    <source>
        <dbReference type="PIRSR" id="PIRSR000097-3"/>
    </source>
</evidence>
<feature type="domain" description="NADP-dependent oxidoreductase" evidence="7">
    <location>
        <begin position="16"/>
        <end position="264"/>
    </location>
</feature>
<dbReference type="Proteomes" id="UP000245938">
    <property type="component" value="Unassembled WGS sequence"/>
</dbReference>
<proteinExistence type="inferred from homology"/>